<evidence type="ECO:0000313" key="2">
    <source>
        <dbReference type="Proteomes" id="UP001139462"/>
    </source>
</evidence>
<reference evidence="1" key="1">
    <citation type="submission" date="2021-09" db="EMBL/GenBank/DDBJ databases">
        <title>Genome of Aequorivita sp. strain F64183.</title>
        <authorList>
            <person name="Wang Y."/>
        </authorList>
    </citation>
    <scope>NUCLEOTIDE SEQUENCE</scope>
    <source>
        <strain evidence="1">F64183</strain>
    </source>
</reference>
<accession>A0A9X1R024</accession>
<evidence type="ECO:0000313" key="1">
    <source>
        <dbReference type="EMBL" id="MCG2431856.1"/>
    </source>
</evidence>
<keyword evidence="2" id="KW-1185">Reference proteome</keyword>
<proteinExistence type="predicted"/>
<name>A0A9X1R024_9FLAO</name>
<dbReference type="AlphaFoldDB" id="A0A9X1R024"/>
<organism evidence="1 2">
    <name type="scientific">Aequorivita xiaoshiensis</name>
    <dbReference type="NCBI Taxonomy" id="2874476"/>
    <lineage>
        <taxon>Bacteria</taxon>
        <taxon>Pseudomonadati</taxon>
        <taxon>Bacteroidota</taxon>
        <taxon>Flavobacteriia</taxon>
        <taxon>Flavobacteriales</taxon>
        <taxon>Flavobacteriaceae</taxon>
        <taxon>Aequorivita</taxon>
    </lineage>
</organism>
<gene>
    <name evidence="1" type="ORF">K8344_12050</name>
</gene>
<dbReference type="Proteomes" id="UP001139462">
    <property type="component" value="Unassembled WGS sequence"/>
</dbReference>
<sequence length="332" mass="39212">MKIQIIQAIKTFDINELDALLEDGKSYMEVTKTKFLQSLAELFETLKDEGCTAFDDVFFGASQSCYWDGEGMTFITNQGFYLDLYIEEKDGNVNDIYVCYDLVNFIELYKEYDLGFCFYHDEKIGFIPDLDYVAIRDEYNQLLAEIELLMPTTNLDGLERLYPTYQKLEKLLDKFGLFIAFEYRLYSKAYDLIMEIENLFQIKAKEHVAIDAIIDFQKAKTEREKLIWYFKNRKDKLSLFNISIPEDLNKDPFITHKSDSLNIKIDVSGYEYVLEFFKQLNELYHEFMKKYEPLPEQIEQASDGAFQYNLESFLRLPNKHIDIIDKYSGPAF</sequence>
<dbReference type="RefSeq" id="WP_237608935.1">
    <property type="nucleotide sequence ID" value="NZ_JAIRBB010000012.1"/>
</dbReference>
<protein>
    <submittedName>
        <fullName evidence="1">Uncharacterized protein</fullName>
    </submittedName>
</protein>
<dbReference type="EMBL" id="JAIRBB010000012">
    <property type="protein sequence ID" value="MCG2431856.1"/>
    <property type="molecule type" value="Genomic_DNA"/>
</dbReference>
<comment type="caution">
    <text evidence="1">The sequence shown here is derived from an EMBL/GenBank/DDBJ whole genome shotgun (WGS) entry which is preliminary data.</text>
</comment>